<gene>
    <name evidence="4" type="ORF">VDBG_01774</name>
</gene>
<dbReference type="SUPFAM" id="SSF48179">
    <property type="entry name" value="6-phosphogluconate dehydrogenase C-terminal domain-like"/>
    <property type="match status" value="1"/>
</dbReference>
<dbReference type="OMA" id="IWVGATN"/>
<feature type="domain" description="Ketopantoate reductase C-terminal" evidence="3">
    <location>
        <begin position="179"/>
        <end position="272"/>
    </location>
</feature>
<dbReference type="PANTHER" id="PTHR21708">
    <property type="entry name" value="PROBABLE 2-DEHYDROPANTOATE 2-REDUCTASE"/>
    <property type="match status" value="1"/>
</dbReference>
<dbReference type="Proteomes" id="UP000008698">
    <property type="component" value="Unassembled WGS sequence"/>
</dbReference>
<dbReference type="Pfam" id="PF02558">
    <property type="entry name" value="ApbA"/>
    <property type="match status" value="1"/>
</dbReference>
<feature type="domain" description="Ketopantoate reductase N-terminal" evidence="2">
    <location>
        <begin position="8"/>
        <end position="157"/>
    </location>
</feature>
<evidence type="ECO:0000259" key="3">
    <source>
        <dbReference type="Pfam" id="PF08546"/>
    </source>
</evidence>
<dbReference type="RefSeq" id="XP_003007586.1">
    <property type="nucleotide sequence ID" value="XM_003007540.1"/>
</dbReference>
<feature type="region of interest" description="Disordered" evidence="1">
    <location>
        <begin position="279"/>
        <end position="508"/>
    </location>
</feature>
<dbReference type="AlphaFoldDB" id="C9SBD1"/>
<accession>C9SBD1</accession>
<dbReference type="PANTHER" id="PTHR21708:SF25">
    <property type="entry name" value="PROTEIN PAM1-RELATED"/>
    <property type="match status" value="1"/>
</dbReference>
<dbReference type="Pfam" id="PF08546">
    <property type="entry name" value="ApbA_C"/>
    <property type="match status" value="1"/>
</dbReference>
<dbReference type="HOGENOM" id="CLU_021479_0_0_1"/>
<feature type="compositionally biased region" description="Gly residues" evidence="1">
    <location>
        <begin position="406"/>
        <end position="417"/>
    </location>
</feature>
<dbReference type="EMBL" id="DS985215">
    <property type="protein sequence ID" value="EEY15665.1"/>
    <property type="molecule type" value="Genomic_DNA"/>
</dbReference>
<evidence type="ECO:0000259" key="2">
    <source>
        <dbReference type="Pfam" id="PF02558"/>
    </source>
</evidence>
<evidence type="ECO:0000313" key="5">
    <source>
        <dbReference type="Proteomes" id="UP000008698"/>
    </source>
</evidence>
<keyword evidence="5" id="KW-1185">Reference proteome</keyword>
<dbReference type="Gene3D" id="3.40.50.720">
    <property type="entry name" value="NAD(P)-binding Rossmann-like Domain"/>
    <property type="match status" value="1"/>
</dbReference>
<dbReference type="InterPro" id="IPR013332">
    <property type="entry name" value="KPR_N"/>
</dbReference>
<dbReference type="Gene3D" id="1.10.1040.10">
    <property type="entry name" value="N-(1-d-carboxylethyl)-l-norvaline Dehydrogenase, domain 2"/>
    <property type="match status" value="1"/>
</dbReference>
<dbReference type="OrthoDB" id="5302359at2759"/>
<sequence length="508" mass="55533">MEDFELTVCVVGGNPVSAFLSWRLQASNACDVTLVWKSGYEHVAQYGLTFKSSTFGNERFKPRHVVRAPEDAAGQRDGAYDYVILCVKALPDVYDLAAVIDAVVTPQHTCILVNTTHTLGVEAAIEERFPTNVVLSLVSNAELSQLGQSEFEHKDSTEGKWIARFLPPFGNNNRAGDWLLEKTGVRDLVSEVLNEMLALASAHGCNLDPSFKQKTIDDMTQPTTTESIMWQDFMAKRPMEVETYLGSPMKLAKDAGVPVPRIETLYAVMHNLNIVNRQRPKIEAPMGPSSPNAPSLPRMSSQISMNGGMRPMPPNGMSNGNGMPPRGPRPRNSSNLGPGPGMRRGPPSVNGGGPPNGYGGRPSMNGPPNGYPGPGSRAASRRGSMEANDLEEFSHLVLYDDIPEGGEPGYGQEGGDVGIRERELELRQRELALREQEMRMGRGRRGPPPPRRGPHPMRHSAQPSAHGGFDDDDDDDDYFDPTNAPITPMADPDNFDMMSVTSWKEPES</sequence>
<dbReference type="GO" id="GO:0005737">
    <property type="term" value="C:cytoplasm"/>
    <property type="evidence" value="ECO:0007669"/>
    <property type="project" value="TreeGrafter"/>
</dbReference>
<proteinExistence type="predicted"/>
<feature type="compositionally biased region" description="Gly residues" evidence="1">
    <location>
        <begin position="350"/>
        <end position="360"/>
    </location>
</feature>
<dbReference type="eggNOG" id="ENOG502QT3Z">
    <property type="taxonomic scope" value="Eukaryota"/>
</dbReference>
<dbReference type="InterPro" id="IPR013328">
    <property type="entry name" value="6PGD_dom2"/>
</dbReference>
<dbReference type="InterPro" id="IPR051402">
    <property type="entry name" value="KPR-Related"/>
</dbReference>
<feature type="compositionally biased region" description="Basic and acidic residues" evidence="1">
    <location>
        <begin position="418"/>
        <end position="440"/>
    </location>
</feature>
<dbReference type="FunFam" id="3.40.50.720:FF:000424">
    <property type="entry name" value="Meiotically up-regulated gene 72 protein"/>
    <property type="match status" value="1"/>
</dbReference>
<dbReference type="InterPro" id="IPR008927">
    <property type="entry name" value="6-PGluconate_DH-like_C_sf"/>
</dbReference>
<dbReference type="InterPro" id="IPR013752">
    <property type="entry name" value="KPA_reductase"/>
</dbReference>
<evidence type="ECO:0000256" key="1">
    <source>
        <dbReference type="SAM" id="MobiDB-lite"/>
    </source>
</evidence>
<reference evidence="5" key="1">
    <citation type="journal article" date="2011" name="PLoS Pathog.">
        <title>Comparative genomics yields insights into niche adaptation of plant vascular wilt pathogens.</title>
        <authorList>
            <person name="Klosterman S.J."/>
            <person name="Subbarao K.V."/>
            <person name="Kang S."/>
            <person name="Veronese P."/>
            <person name="Gold S.E."/>
            <person name="Thomma B.P.H.J."/>
            <person name="Chen Z."/>
            <person name="Henrissat B."/>
            <person name="Lee Y.-H."/>
            <person name="Park J."/>
            <person name="Garcia-Pedrajas M.D."/>
            <person name="Barbara D.J."/>
            <person name="Anchieta A."/>
            <person name="de Jonge R."/>
            <person name="Santhanam P."/>
            <person name="Maruthachalam K."/>
            <person name="Atallah Z."/>
            <person name="Amyotte S.G."/>
            <person name="Paz Z."/>
            <person name="Inderbitzin P."/>
            <person name="Hayes R.J."/>
            <person name="Heiman D.I."/>
            <person name="Young S."/>
            <person name="Zeng Q."/>
            <person name="Engels R."/>
            <person name="Galagan J."/>
            <person name="Cuomo C.A."/>
            <person name="Dobinson K.F."/>
            <person name="Ma L.-J."/>
        </authorList>
    </citation>
    <scope>NUCLEOTIDE SEQUENCE [LARGE SCALE GENOMIC DNA]</scope>
    <source>
        <strain evidence="5">VaMs.102 / ATCC MYA-4576 / FGSC 10136</strain>
    </source>
</reference>
<dbReference type="STRING" id="526221.C9SBD1"/>
<dbReference type="FunFam" id="1.10.1040.10:FF:000017">
    <property type="entry name" value="2-dehydropantoate 2-reductase"/>
    <property type="match status" value="1"/>
</dbReference>
<protein>
    <recommendedName>
        <fullName evidence="6">2-dehydropantoate 2-reductase</fullName>
    </recommendedName>
</protein>
<dbReference type="GeneID" id="9535049"/>
<feature type="compositionally biased region" description="Polar residues" evidence="1">
    <location>
        <begin position="289"/>
        <end position="303"/>
    </location>
</feature>
<feature type="compositionally biased region" description="Low complexity" evidence="1">
    <location>
        <begin position="304"/>
        <end position="349"/>
    </location>
</feature>
<evidence type="ECO:0008006" key="6">
    <source>
        <dbReference type="Google" id="ProtNLM"/>
    </source>
</evidence>
<organism evidence="5">
    <name type="scientific">Verticillium alfalfae (strain VaMs.102 / ATCC MYA-4576 / FGSC 10136)</name>
    <name type="common">Verticillium wilt of alfalfa</name>
    <name type="synonym">Verticillium albo-atrum</name>
    <dbReference type="NCBI Taxonomy" id="526221"/>
    <lineage>
        <taxon>Eukaryota</taxon>
        <taxon>Fungi</taxon>
        <taxon>Dikarya</taxon>
        <taxon>Ascomycota</taxon>
        <taxon>Pezizomycotina</taxon>
        <taxon>Sordariomycetes</taxon>
        <taxon>Hypocreomycetidae</taxon>
        <taxon>Glomerellales</taxon>
        <taxon>Plectosphaerellaceae</taxon>
        <taxon>Verticillium</taxon>
    </lineage>
</organism>
<feature type="compositionally biased region" description="Acidic residues" evidence="1">
    <location>
        <begin position="470"/>
        <end position="479"/>
    </location>
</feature>
<evidence type="ECO:0000313" key="4">
    <source>
        <dbReference type="EMBL" id="EEY15665.1"/>
    </source>
</evidence>
<name>C9SBD1_VERA1</name>
<dbReference type="KEGG" id="val:VDBG_01774"/>